<reference evidence="2 3" key="1">
    <citation type="submission" date="2020-07" db="EMBL/GenBank/DDBJ databases">
        <authorList>
            <person name="Feng X."/>
        </authorList>
    </citation>
    <scope>NUCLEOTIDE SEQUENCE [LARGE SCALE GENOMIC DNA]</scope>
    <source>
        <strain evidence="2 3">JCM31066</strain>
    </source>
</reference>
<dbReference type="AlphaFoldDB" id="A0A842HBD9"/>
<dbReference type="RefSeq" id="WP_185673897.1">
    <property type="nucleotide sequence ID" value="NZ_JACHVB010000012.1"/>
</dbReference>
<organism evidence="2 3">
    <name type="scientific">Ruficoccus amylovorans</name>
    <dbReference type="NCBI Taxonomy" id="1804625"/>
    <lineage>
        <taxon>Bacteria</taxon>
        <taxon>Pseudomonadati</taxon>
        <taxon>Verrucomicrobiota</taxon>
        <taxon>Opitutia</taxon>
        <taxon>Puniceicoccales</taxon>
        <taxon>Cerasicoccaceae</taxon>
        <taxon>Ruficoccus</taxon>
    </lineage>
</organism>
<dbReference type="Gene3D" id="1.50.10.20">
    <property type="match status" value="1"/>
</dbReference>
<gene>
    <name evidence="2" type="ORF">H5P28_01295</name>
</gene>
<feature type="domain" description="Non-reducing end beta-L-arabinofuranosidase-like GH127 catalytic" evidence="1">
    <location>
        <begin position="194"/>
        <end position="361"/>
    </location>
</feature>
<dbReference type="Pfam" id="PF07944">
    <property type="entry name" value="Beta-AFase-like_GH127_cat"/>
    <property type="match status" value="1"/>
</dbReference>
<protein>
    <submittedName>
        <fullName evidence="2">Glycoside hydrolase family 127 protein</fullName>
    </submittedName>
</protein>
<evidence type="ECO:0000313" key="3">
    <source>
        <dbReference type="Proteomes" id="UP000546464"/>
    </source>
</evidence>
<name>A0A842HBD9_9BACT</name>
<keyword evidence="2" id="KW-0378">Hydrolase</keyword>
<evidence type="ECO:0000313" key="2">
    <source>
        <dbReference type="EMBL" id="MBC2592884.1"/>
    </source>
</evidence>
<comment type="caution">
    <text evidence="2">The sequence shown here is derived from an EMBL/GenBank/DDBJ whole genome shotgun (WGS) entry which is preliminary data.</text>
</comment>
<dbReference type="GO" id="GO:0005975">
    <property type="term" value="P:carbohydrate metabolic process"/>
    <property type="evidence" value="ECO:0007669"/>
    <property type="project" value="InterPro"/>
</dbReference>
<dbReference type="GO" id="GO:0016787">
    <property type="term" value="F:hydrolase activity"/>
    <property type="evidence" value="ECO:0007669"/>
    <property type="project" value="UniProtKB-KW"/>
</dbReference>
<evidence type="ECO:0000259" key="1">
    <source>
        <dbReference type="Pfam" id="PF07944"/>
    </source>
</evidence>
<dbReference type="InterPro" id="IPR012878">
    <property type="entry name" value="Beta-AFase-like_GH127_cat"/>
</dbReference>
<dbReference type="InterPro" id="IPR008928">
    <property type="entry name" value="6-hairpin_glycosidase_sf"/>
</dbReference>
<proteinExistence type="predicted"/>
<dbReference type="EMBL" id="JACHVB010000012">
    <property type="protein sequence ID" value="MBC2592884.1"/>
    <property type="molecule type" value="Genomic_DNA"/>
</dbReference>
<keyword evidence="3" id="KW-1185">Reference proteome</keyword>
<dbReference type="Proteomes" id="UP000546464">
    <property type="component" value="Unassembled WGS sequence"/>
</dbReference>
<accession>A0A842HBD9</accession>
<sequence length="432" mass="48841">MNHMTRDNDGLGRSPVATCEPLMGKTKLSELITRERVLRSMQGVADWIETSTQADPVEGKCYRMAVYDVAGGVTWMYPNSNTAETISAWLDMGDALGRPEFTAKAVEYANALIENHEYGLYAGPASEAEGLMWYWTDVGSYSTLYSMRIPRAFMRLYDITGDQRLLDKCKAIGHTLAREQLANGLIGGGWSPKKGWEEANDRIGSRYAYILATFANLYKLTSEKSYRQAYERAVEGVLRMQLDDGSFYQLYDIETLGVTRAGRSVKCMFFAYIFNALAEAYEIMRDPRLLECATKLGDYIVRVYYCYGALPYCVGPDILPSDLPEMHMSTYECANGMLWLYRHVRDERFKDIGLRLWMSACLNQADTPDNKALHGAILIGSDPTCSTSIEGIPENRKHLLYDPRRAAKCVLWGMVNHVFAGKQILESPWLED</sequence>
<dbReference type="SUPFAM" id="SSF48208">
    <property type="entry name" value="Six-hairpin glycosidases"/>
    <property type="match status" value="1"/>
</dbReference>